<organism evidence="9">
    <name type="scientific">Leifsonia sp. NPDC080035</name>
    <dbReference type="NCBI Taxonomy" id="3143936"/>
    <lineage>
        <taxon>Bacteria</taxon>
        <taxon>Bacillati</taxon>
        <taxon>Actinomycetota</taxon>
        <taxon>Actinomycetes</taxon>
        <taxon>Micrococcales</taxon>
        <taxon>Microbacteriaceae</taxon>
        <taxon>Leifsonia</taxon>
    </lineage>
</organism>
<dbReference type="EMBL" id="CP157390">
    <property type="protein sequence ID" value="XBM47045.1"/>
    <property type="molecule type" value="Genomic_DNA"/>
</dbReference>
<gene>
    <name evidence="9" type="ORF">AAME72_13250</name>
</gene>
<evidence type="ECO:0000313" key="9">
    <source>
        <dbReference type="EMBL" id="XBM47045.1"/>
    </source>
</evidence>
<comment type="subcellular location">
    <subcellularLocation>
        <location evidence="1 7">Cell membrane</location>
        <topology evidence="1 7">Multi-pass membrane protein</topology>
    </subcellularLocation>
</comment>
<keyword evidence="5 7" id="KW-1133">Transmembrane helix</keyword>
<feature type="transmembrane region" description="Helical" evidence="7">
    <location>
        <begin position="165"/>
        <end position="186"/>
    </location>
</feature>
<evidence type="ECO:0000256" key="7">
    <source>
        <dbReference type="RuleBase" id="RU367016"/>
    </source>
</evidence>
<keyword evidence="6 7" id="KW-0472">Membrane</keyword>
<proteinExistence type="inferred from homology"/>
<dbReference type="InterPro" id="IPR032818">
    <property type="entry name" value="DedA-like"/>
</dbReference>
<feature type="domain" description="VTT" evidence="8">
    <location>
        <begin position="56"/>
        <end position="183"/>
    </location>
</feature>
<dbReference type="InterPro" id="IPR032816">
    <property type="entry name" value="VTT_dom"/>
</dbReference>
<evidence type="ECO:0000256" key="6">
    <source>
        <dbReference type="ARBA" id="ARBA00023136"/>
    </source>
</evidence>
<keyword evidence="3 7" id="KW-1003">Cell membrane</keyword>
<evidence type="ECO:0000256" key="5">
    <source>
        <dbReference type="ARBA" id="ARBA00022989"/>
    </source>
</evidence>
<evidence type="ECO:0000256" key="3">
    <source>
        <dbReference type="ARBA" id="ARBA00022475"/>
    </source>
</evidence>
<dbReference type="Pfam" id="PF09335">
    <property type="entry name" value="VTT_dom"/>
    <property type="match status" value="1"/>
</dbReference>
<comment type="similarity">
    <text evidence="2 7">Belongs to the DedA family.</text>
</comment>
<reference evidence="9" key="1">
    <citation type="submission" date="2024-05" db="EMBL/GenBank/DDBJ databases">
        <title>The Natural Products Discovery Center: Release of the First 8490 Sequenced Strains for Exploring Actinobacteria Biosynthetic Diversity.</title>
        <authorList>
            <person name="Kalkreuter E."/>
            <person name="Kautsar S.A."/>
            <person name="Yang D."/>
            <person name="Bader C.D."/>
            <person name="Teijaro C.N."/>
            <person name="Fluegel L."/>
            <person name="Davis C.M."/>
            <person name="Simpson J.R."/>
            <person name="Lauterbach L."/>
            <person name="Steele A.D."/>
            <person name="Gui C."/>
            <person name="Meng S."/>
            <person name="Li G."/>
            <person name="Viehrig K."/>
            <person name="Ye F."/>
            <person name="Su P."/>
            <person name="Kiefer A.F."/>
            <person name="Nichols A."/>
            <person name="Cepeda A.J."/>
            <person name="Yan W."/>
            <person name="Fan B."/>
            <person name="Jiang Y."/>
            <person name="Adhikari A."/>
            <person name="Zheng C.-J."/>
            <person name="Schuster L."/>
            <person name="Cowan T.M."/>
            <person name="Smanski M.J."/>
            <person name="Chevrette M.G."/>
            <person name="de Carvalho L.P.S."/>
            <person name="Shen B."/>
        </authorList>
    </citation>
    <scope>NUCLEOTIDE SEQUENCE</scope>
    <source>
        <strain evidence="9">NPDC080035</strain>
    </source>
</reference>
<evidence type="ECO:0000256" key="1">
    <source>
        <dbReference type="ARBA" id="ARBA00004651"/>
    </source>
</evidence>
<dbReference type="RefSeq" id="WP_348787021.1">
    <property type="nucleotide sequence ID" value="NZ_CP157390.1"/>
</dbReference>
<sequence>MPTTASMATTSILHTGPLHTGLLDPQGLIQAAGPWALLGICAIVFAETGLLLGFFLPGDTLLFFAGVLTLTGTIGQPLWLGITAVAVAAIAGGEVGYLIGRTTGPAVFDRRESGLFSRASVARTQGFFDRYGSAAVVVARFVPVVRTFAPVAAGVGRMRWGLFSLFNVIGAAVWAAAVVLIGYGLGHIPGVADFVSRYLDLVLIGIVVLSVGPVLVRVLLLRRRRRALALAHDDDAAEGRGATDRDPGAAARR</sequence>
<feature type="transmembrane region" description="Helical" evidence="7">
    <location>
        <begin position="78"/>
        <end position="100"/>
    </location>
</feature>
<evidence type="ECO:0000256" key="4">
    <source>
        <dbReference type="ARBA" id="ARBA00022692"/>
    </source>
</evidence>
<dbReference type="PANTHER" id="PTHR30353:SF0">
    <property type="entry name" value="TRANSMEMBRANE PROTEIN"/>
    <property type="match status" value="1"/>
</dbReference>
<dbReference type="AlphaFoldDB" id="A0AAU7G9V7"/>
<dbReference type="GO" id="GO:0005886">
    <property type="term" value="C:plasma membrane"/>
    <property type="evidence" value="ECO:0007669"/>
    <property type="project" value="UniProtKB-SubCell"/>
</dbReference>
<protein>
    <submittedName>
        <fullName evidence="9">VTT domain-containing protein</fullName>
    </submittedName>
</protein>
<accession>A0AAU7G9V7</accession>
<feature type="transmembrane region" description="Helical" evidence="7">
    <location>
        <begin position="198"/>
        <end position="220"/>
    </location>
</feature>
<feature type="transmembrane region" description="Helical" evidence="7">
    <location>
        <begin position="35"/>
        <end position="58"/>
    </location>
</feature>
<keyword evidence="4 7" id="KW-0812">Transmembrane</keyword>
<evidence type="ECO:0000259" key="8">
    <source>
        <dbReference type="Pfam" id="PF09335"/>
    </source>
</evidence>
<dbReference type="PANTHER" id="PTHR30353">
    <property type="entry name" value="INNER MEMBRANE PROTEIN DEDA-RELATED"/>
    <property type="match status" value="1"/>
</dbReference>
<name>A0AAU7G9V7_9MICO</name>
<evidence type="ECO:0000256" key="2">
    <source>
        <dbReference type="ARBA" id="ARBA00010792"/>
    </source>
</evidence>